<evidence type="ECO:0000256" key="4">
    <source>
        <dbReference type="ARBA" id="ARBA00022540"/>
    </source>
</evidence>
<evidence type="ECO:0000256" key="6">
    <source>
        <dbReference type="ARBA" id="ARBA00043898"/>
    </source>
</evidence>
<evidence type="ECO:0000256" key="8">
    <source>
        <dbReference type="ARBA" id="ARBA00044356"/>
    </source>
</evidence>
<evidence type="ECO:0000256" key="5">
    <source>
        <dbReference type="ARBA" id="ARBA00022917"/>
    </source>
</evidence>
<comment type="caution">
    <text evidence="12">The sequence shown here is derived from an EMBL/GenBank/DDBJ whole genome shotgun (WGS) entry which is preliminary data.</text>
</comment>
<dbReference type="AlphaFoldDB" id="A0AAW0P1A0"/>
<sequence>MADSGVTDGSDKKDDIARAKTEGRELTKEEKQRLRKEKKQQKKGKEKKDDKPPQNSEKEKSAPSSAATTQPPTQAPSQKAPAAAPAPVAAGPVAETTTTSEKPTKSKAELKAERRARQEAERASKQGKKGEGPQAAASKSKPAPSELQPVVKRLPEHIQVDNPEVLKKLAKKLERQQIPLRSDYGYKVSLFSHLHQYSRKAPLTQQLSIPSTVIHPAIVRLGLQYSQGIVAGSNARSVALLHAFKQVIRDYTTPPNEELSRDLVNKLKPYISFLNQCRPLSASMGNAIKYIKKEISNIPSQCKDKEAKGKLLSCIDCYINEKIILAAKAIAKYAIEKISDGDVILVYGCSSLVNNILCEAFEKSRKFRVIVVDSRPRLEGREALRRLVQRGISCTYVLISALSYILPEVSKVFLGAHALLANGYVMSRVGTSQIALVAKAFNVPVLVCCETYKFCERVQTDSFVSNELDDPDDLIVTRKGKTQLENWQEVPLLGLLNLVYDVTPPDFVDLVITDLGMIPCTSVPVVLRVKNVDM</sequence>
<comment type="subcellular location">
    <subcellularLocation>
        <location evidence="1">Cytoplasm</location>
        <location evidence="1">Cytosol</location>
    </subcellularLocation>
</comment>
<comment type="subunit">
    <text evidence="9">Component of the translation initiation factor 2B (eIF2B) complex which is a heterodecamer of two sets of five different subunits: alpha, beta, gamma, delta and epsilon. Subunits alpha, beta and delta comprise a regulatory subcomplex and subunits epsilon and gamma comprise a catalytic subcomplex. Within the complex, the hexameric regulatory complex resides at the center, with the two heterodimeric catalytic subcomplexes bound on opposite sides.</text>
</comment>
<evidence type="ECO:0000256" key="1">
    <source>
        <dbReference type="ARBA" id="ARBA00004514"/>
    </source>
</evidence>
<dbReference type="InterPro" id="IPR000649">
    <property type="entry name" value="IF-2B-related"/>
</dbReference>
<keyword evidence="4" id="KW-0396">Initiation factor</keyword>
<dbReference type="GO" id="GO:0005851">
    <property type="term" value="C:eukaryotic translation initiation factor 2B complex"/>
    <property type="evidence" value="ECO:0007669"/>
    <property type="project" value="UniProtKB-ARBA"/>
</dbReference>
<evidence type="ECO:0000256" key="3">
    <source>
        <dbReference type="ARBA" id="ARBA00022490"/>
    </source>
</evidence>
<dbReference type="EMBL" id="JBBPFD010000011">
    <property type="protein sequence ID" value="KAK7906876.1"/>
    <property type="molecule type" value="Genomic_DNA"/>
</dbReference>
<dbReference type="Pfam" id="PF01008">
    <property type="entry name" value="IF-2B"/>
    <property type="match status" value="1"/>
</dbReference>
<keyword evidence="3" id="KW-0963">Cytoplasm</keyword>
<reference evidence="13" key="1">
    <citation type="submission" date="2024-04" db="EMBL/GenBank/DDBJ databases">
        <title>Salinicola lusitanus LLJ914,a marine bacterium isolated from the Okinawa Trough.</title>
        <authorList>
            <person name="Li J."/>
        </authorList>
    </citation>
    <scope>NUCLEOTIDE SEQUENCE [LARGE SCALE GENOMIC DNA]</scope>
</reference>
<evidence type="ECO:0000256" key="2">
    <source>
        <dbReference type="ARBA" id="ARBA00007251"/>
    </source>
</evidence>
<feature type="region of interest" description="Disordered" evidence="11">
    <location>
        <begin position="1"/>
        <end position="146"/>
    </location>
</feature>
<keyword evidence="13" id="KW-1185">Reference proteome</keyword>
<dbReference type="GO" id="GO:0003743">
    <property type="term" value="F:translation initiation factor activity"/>
    <property type="evidence" value="ECO:0007669"/>
    <property type="project" value="UniProtKB-KW"/>
</dbReference>
<dbReference type="GO" id="GO:0005829">
    <property type="term" value="C:cytosol"/>
    <property type="evidence" value="ECO:0007669"/>
    <property type="project" value="UniProtKB-SubCell"/>
</dbReference>
<evidence type="ECO:0000313" key="12">
    <source>
        <dbReference type="EMBL" id="KAK7906876.1"/>
    </source>
</evidence>
<evidence type="ECO:0000256" key="11">
    <source>
        <dbReference type="SAM" id="MobiDB-lite"/>
    </source>
</evidence>
<evidence type="ECO:0000313" key="13">
    <source>
        <dbReference type="Proteomes" id="UP001460270"/>
    </source>
</evidence>
<evidence type="ECO:0000256" key="9">
    <source>
        <dbReference type="ARBA" id="ARBA00046432"/>
    </source>
</evidence>
<dbReference type="SUPFAM" id="SSF100950">
    <property type="entry name" value="NagB/RpiA/CoA transferase-like"/>
    <property type="match status" value="1"/>
</dbReference>
<dbReference type="GO" id="GO:0005085">
    <property type="term" value="F:guanyl-nucleotide exchange factor activity"/>
    <property type="evidence" value="ECO:0007669"/>
    <property type="project" value="UniProtKB-ARBA"/>
</dbReference>
<dbReference type="Gene3D" id="3.40.50.10470">
    <property type="entry name" value="Translation initiation factor eif-2b, domain 2"/>
    <property type="match status" value="1"/>
</dbReference>
<dbReference type="PANTHER" id="PTHR10233">
    <property type="entry name" value="TRANSLATION INITIATION FACTOR EIF-2B"/>
    <property type="match status" value="1"/>
</dbReference>
<dbReference type="PANTHER" id="PTHR10233:SF14">
    <property type="entry name" value="TRANSLATION INITIATION FACTOR EIF-2B SUBUNIT DELTA"/>
    <property type="match status" value="1"/>
</dbReference>
<feature type="compositionally biased region" description="Basic and acidic residues" evidence="11">
    <location>
        <begin position="46"/>
        <end position="61"/>
    </location>
</feature>
<evidence type="ECO:0000256" key="10">
    <source>
        <dbReference type="RuleBase" id="RU003814"/>
    </source>
</evidence>
<dbReference type="Proteomes" id="UP001460270">
    <property type="component" value="Unassembled WGS sequence"/>
</dbReference>
<feature type="compositionally biased region" description="Low complexity" evidence="11">
    <location>
        <begin position="135"/>
        <end position="145"/>
    </location>
</feature>
<evidence type="ECO:0000256" key="7">
    <source>
        <dbReference type="ARBA" id="ARBA00044147"/>
    </source>
</evidence>
<dbReference type="FunFam" id="3.40.50.10470:FF:000002">
    <property type="entry name" value="Probable translation initiation factor eIF-2B subunit delta"/>
    <property type="match status" value="1"/>
</dbReference>
<feature type="compositionally biased region" description="Basic and acidic residues" evidence="11">
    <location>
        <begin position="102"/>
        <end position="131"/>
    </location>
</feature>
<gene>
    <name evidence="12" type="ORF">WMY93_015488</name>
</gene>
<feature type="compositionally biased region" description="Basic residues" evidence="11">
    <location>
        <begin position="33"/>
        <end position="45"/>
    </location>
</feature>
<dbReference type="InterPro" id="IPR037171">
    <property type="entry name" value="NagB/RpiA_transferase-like"/>
</dbReference>
<feature type="compositionally biased region" description="Basic and acidic residues" evidence="11">
    <location>
        <begin position="9"/>
        <end position="32"/>
    </location>
</feature>
<name>A0AAW0P1A0_9GOBI</name>
<feature type="compositionally biased region" description="Low complexity" evidence="11">
    <location>
        <begin position="62"/>
        <end position="101"/>
    </location>
</feature>
<dbReference type="GO" id="GO:0007417">
    <property type="term" value="P:central nervous system development"/>
    <property type="evidence" value="ECO:0007669"/>
    <property type="project" value="UniProtKB-ARBA"/>
</dbReference>
<dbReference type="GO" id="GO:0048513">
    <property type="term" value="P:animal organ development"/>
    <property type="evidence" value="ECO:0007669"/>
    <property type="project" value="UniProtKB-ARBA"/>
</dbReference>
<keyword evidence="5" id="KW-0648">Protein biosynthesis</keyword>
<comment type="similarity">
    <text evidence="2 10">Belongs to the eIF-2B alpha/beta/delta subunits family.</text>
</comment>
<accession>A0AAW0P1A0</accession>
<protein>
    <recommendedName>
        <fullName evidence="7">Translation initiation factor eIF2B subunit delta</fullName>
    </recommendedName>
    <alternativeName>
        <fullName evidence="8">eIF2B GDP-GTP exchange factor subunit delta</fullName>
    </alternativeName>
</protein>
<organism evidence="12 13">
    <name type="scientific">Mugilogobius chulae</name>
    <name type="common">yellowstripe goby</name>
    <dbReference type="NCBI Taxonomy" id="88201"/>
    <lineage>
        <taxon>Eukaryota</taxon>
        <taxon>Metazoa</taxon>
        <taxon>Chordata</taxon>
        <taxon>Craniata</taxon>
        <taxon>Vertebrata</taxon>
        <taxon>Euteleostomi</taxon>
        <taxon>Actinopterygii</taxon>
        <taxon>Neopterygii</taxon>
        <taxon>Teleostei</taxon>
        <taxon>Neoteleostei</taxon>
        <taxon>Acanthomorphata</taxon>
        <taxon>Gobiaria</taxon>
        <taxon>Gobiiformes</taxon>
        <taxon>Gobioidei</taxon>
        <taxon>Gobiidae</taxon>
        <taxon>Gobionellinae</taxon>
        <taxon>Mugilogobius</taxon>
    </lineage>
</organism>
<comment type="function">
    <text evidence="6">Acts as a component of the translation initiation factor 2B (eIF2B) complex, which catalyzes the exchange of GDP for GTP on eukaryotic initiation factor 2 (eIF2) gamma subunit. Its guanine nucleotide exchange factor activity is repressed when bound to eIF2 complex phosphorylated on the alpha subunit, thereby limiting the amount of methionyl-initiator methionine tRNA available to the ribosome and consequently global translation is repressed.</text>
</comment>
<dbReference type="InterPro" id="IPR042529">
    <property type="entry name" value="IF_2B-like_C"/>
</dbReference>
<proteinExistence type="inferred from homology"/>